<dbReference type="GO" id="GO:0003755">
    <property type="term" value="F:peptidyl-prolyl cis-trans isomerase activity"/>
    <property type="evidence" value="ECO:0007669"/>
    <property type="project" value="UniProtKB-UniRule"/>
</dbReference>
<keyword evidence="4 5" id="KW-0413">Isomerase</keyword>
<dbReference type="PANTHER" id="PTHR43811">
    <property type="entry name" value="FKBP-TYPE PEPTIDYL-PROLYL CIS-TRANS ISOMERASE FKPA"/>
    <property type="match status" value="1"/>
</dbReference>
<dbReference type="PROSITE" id="PS51257">
    <property type="entry name" value="PROKAR_LIPOPROTEIN"/>
    <property type="match status" value="1"/>
</dbReference>
<accession>A0A7K3WVA7</accession>
<dbReference type="Gene3D" id="3.10.50.40">
    <property type="match status" value="1"/>
</dbReference>
<dbReference type="EC" id="5.2.1.8" evidence="6"/>
<feature type="chain" id="PRO_5029502713" description="Peptidyl-prolyl cis-trans isomerase" evidence="7">
    <location>
        <begin position="24"/>
        <end position="172"/>
    </location>
</feature>
<proteinExistence type="inferred from homology"/>
<feature type="signal peptide" evidence="7">
    <location>
        <begin position="1"/>
        <end position="23"/>
    </location>
</feature>
<dbReference type="Pfam" id="PF00254">
    <property type="entry name" value="FKBP_C"/>
    <property type="match status" value="1"/>
</dbReference>
<dbReference type="SUPFAM" id="SSF54534">
    <property type="entry name" value="FKBP-like"/>
    <property type="match status" value="1"/>
</dbReference>
<evidence type="ECO:0000256" key="1">
    <source>
        <dbReference type="ARBA" id="ARBA00000971"/>
    </source>
</evidence>
<evidence type="ECO:0000256" key="5">
    <source>
        <dbReference type="PROSITE-ProRule" id="PRU00277"/>
    </source>
</evidence>
<dbReference type="PANTHER" id="PTHR43811:SF19">
    <property type="entry name" value="39 KDA FK506-BINDING NUCLEAR PROTEIN"/>
    <property type="match status" value="1"/>
</dbReference>
<organism evidence="9 10">
    <name type="scientific">Cryomorpha ignava</name>
    <dbReference type="NCBI Taxonomy" id="101383"/>
    <lineage>
        <taxon>Bacteria</taxon>
        <taxon>Pseudomonadati</taxon>
        <taxon>Bacteroidota</taxon>
        <taxon>Flavobacteriia</taxon>
        <taxon>Flavobacteriales</taxon>
        <taxon>Cryomorphaceae</taxon>
        <taxon>Cryomorpha</taxon>
    </lineage>
</organism>
<dbReference type="PROSITE" id="PS50059">
    <property type="entry name" value="FKBP_PPIASE"/>
    <property type="match status" value="1"/>
</dbReference>
<evidence type="ECO:0000256" key="3">
    <source>
        <dbReference type="ARBA" id="ARBA00023110"/>
    </source>
</evidence>
<comment type="caution">
    <text evidence="9">The sequence shown here is derived from an EMBL/GenBank/DDBJ whole genome shotgun (WGS) entry which is preliminary data.</text>
</comment>
<gene>
    <name evidence="9" type="ORF">G3O08_18115</name>
</gene>
<reference evidence="9 10" key="1">
    <citation type="submission" date="2020-02" db="EMBL/GenBank/DDBJ databases">
        <title>Out from the shadows clarifying the taxonomy of the family Cryomorphaceae and related taxa by utilizing the GTDB taxonomic framework.</title>
        <authorList>
            <person name="Bowman J.P."/>
        </authorList>
    </citation>
    <scope>NUCLEOTIDE SEQUENCE [LARGE SCALE GENOMIC DNA]</scope>
    <source>
        <strain evidence="9 10">QSSC 1-22</strain>
    </source>
</reference>
<sequence>MNWMTKSVLILASLALFSSSCESDVKKQPRTYTQEELLDANRKMVNSESDYIDEYISRNDWKMEKTATGLRYEIYHDTAGPSPTAEMIATVTYRAYLLDSTEVANTAMAGPQQFRIGRDAVISGLHEAVTLLSPGDSARFIMPAYLAYGLTGDKNIPSNAAIFYDLSLVNIQ</sequence>
<evidence type="ECO:0000256" key="2">
    <source>
        <dbReference type="ARBA" id="ARBA00006577"/>
    </source>
</evidence>
<dbReference type="InterPro" id="IPR001179">
    <property type="entry name" value="PPIase_FKBP_dom"/>
</dbReference>
<keyword evidence="3 5" id="KW-0697">Rotamase</keyword>
<feature type="domain" description="PPIase FKBP-type" evidence="8">
    <location>
        <begin position="86"/>
        <end position="172"/>
    </location>
</feature>
<name>A0A7K3WVA7_9FLAO</name>
<keyword evidence="10" id="KW-1185">Reference proteome</keyword>
<evidence type="ECO:0000256" key="4">
    <source>
        <dbReference type="ARBA" id="ARBA00023235"/>
    </source>
</evidence>
<dbReference type="EMBL" id="JAAGVY010000053">
    <property type="protein sequence ID" value="NEN25416.1"/>
    <property type="molecule type" value="Genomic_DNA"/>
</dbReference>
<dbReference type="InterPro" id="IPR046357">
    <property type="entry name" value="PPIase_dom_sf"/>
</dbReference>
<dbReference type="AlphaFoldDB" id="A0A7K3WVA7"/>
<evidence type="ECO:0000313" key="9">
    <source>
        <dbReference type="EMBL" id="NEN25416.1"/>
    </source>
</evidence>
<evidence type="ECO:0000256" key="6">
    <source>
        <dbReference type="RuleBase" id="RU003915"/>
    </source>
</evidence>
<evidence type="ECO:0000256" key="7">
    <source>
        <dbReference type="SAM" id="SignalP"/>
    </source>
</evidence>
<comment type="catalytic activity">
    <reaction evidence="1 5 6">
        <text>[protein]-peptidylproline (omega=180) = [protein]-peptidylproline (omega=0)</text>
        <dbReference type="Rhea" id="RHEA:16237"/>
        <dbReference type="Rhea" id="RHEA-COMP:10747"/>
        <dbReference type="Rhea" id="RHEA-COMP:10748"/>
        <dbReference type="ChEBI" id="CHEBI:83833"/>
        <dbReference type="ChEBI" id="CHEBI:83834"/>
        <dbReference type="EC" id="5.2.1.8"/>
    </reaction>
</comment>
<comment type="similarity">
    <text evidence="2 6">Belongs to the FKBP-type PPIase family.</text>
</comment>
<keyword evidence="7" id="KW-0732">Signal</keyword>
<evidence type="ECO:0000259" key="8">
    <source>
        <dbReference type="PROSITE" id="PS50059"/>
    </source>
</evidence>
<evidence type="ECO:0000313" key="10">
    <source>
        <dbReference type="Proteomes" id="UP000486602"/>
    </source>
</evidence>
<dbReference type="Proteomes" id="UP000486602">
    <property type="component" value="Unassembled WGS sequence"/>
</dbReference>
<dbReference type="RefSeq" id="WP_163286873.1">
    <property type="nucleotide sequence ID" value="NZ_JAAGVY010000053.1"/>
</dbReference>
<protein>
    <recommendedName>
        <fullName evidence="6">Peptidyl-prolyl cis-trans isomerase</fullName>
        <ecNumber evidence="6">5.2.1.8</ecNumber>
    </recommendedName>
</protein>